<dbReference type="OrthoDB" id="6435611at2759"/>
<dbReference type="AlphaFoldDB" id="A0A4Y2K2Q7"/>
<comment type="caution">
    <text evidence="1">The sequence shown here is derived from an EMBL/GenBank/DDBJ whole genome shotgun (WGS) entry which is preliminary data.</text>
</comment>
<evidence type="ECO:0000313" key="1">
    <source>
        <dbReference type="EMBL" id="GBM96661.1"/>
    </source>
</evidence>
<sequence length="141" mass="16321">MILSLEQRIFLVLAYHRLEHSYFQTSHCFQRIFDVRRGQSDDAIKGLFEKFERKRNVNDDRIGNVGLPRSAVTESNADVTQHPTAAPDIRLQTKYLINRHCKIVSSDCRLEVYRCSLQRCAKKIVSPSVSFKTGKNILKTH</sequence>
<dbReference type="EMBL" id="BGPR01004165">
    <property type="protein sequence ID" value="GBM96661.1"/>
    <property type="molecule type" value="Genomic_DNA"/>
</dbReference>
<proteinExistence type="predicted"/>
<dbReference type="Proteomes" id="UP000499080">
    <property type="component" value="Unassembled WGS sequence"/>
</dbReference>
<reference evidence="1 2" key="1">
    <citation type="journal article" date="2019" name="Sci. Rep.">
        <title>Orb-weaving spider Araneus ventricosus genome elucidates the spidroin gene catalogue.</title>
        <authorList>
            <person name="Kono N."/>
            <person name="Nakamura H."/>
            <person name="Ohtoshi R."/>
            <person name="Moran D.A.P."/>
            <person name="Shinohara A."/>
            <person name="Yoshida Y."/>
            <person name="Fujiwara M."/>
            <person name="Mori M."/>
            <person name="Tomita M."/>
            <person name="Arakawa K."/>
        </authorList>
    </citation>
    <scope>NUCLEOTIDE SEQUENCE [LARGE SCALE GENOMIC DNA]</scope>
</reference>
<keyword evidence="2" id="KW-1185">Reference proteome</keyword>
<protein>
    <submittedName>
        <fullName evidence="1">Uncharacterized protein</fullName>
    </submittedName>
</protein>
<evidence type="ECO:0000313" key="2">
    <source>
        <dbReference type="Proteomes" id="UP000499080"/>
    </source>
</evidence>
<name>A0A4Y2K2Q7_ARAVE</name>
<organism evidence="1 2">
    <name type="scientific">Araneus ventricosus</name>
    <name type="common">Orbweaver spider</name>
    <name type="synonym">Epeira ventricosa</name>
    <dbReference type="NCBI Taxonomy" id="182803"/>
    <lineage>
        <taxon>Eukaryota</taxon>
        <taxon>Metazoa</taxon>
        <taxon>Ecdysozoa</taxon>
        <taxon>Arthropoda</taxon>
        <taxon>Chelicerata</taxon>
        <taxon>Arachnida</taxon>
        <taxon>Araneae</taxon>
        <taxon>Araneomorphae</taxon>
        <taxon>Entelegynae</taxon>
        <taxon>Araneoidea</taxon>
        <taxon>Araneidae</taxon>
        <taxon>Araneus</taxon>
    </lineage>
</organism>
<accession>A0A4Y2K2Q7</accession>
<gene>
    <name evidence="1" type="ORF">AVEN_29479_1</name>
</gene>